<dbReference type="Proteomes" id="UP000318821">
    <property type="component" value="Unassembled WGS sequence"/>
</dbReference>
<dbReference type="EMBL" id="RHLD01000040">
    <property type="protein sequence ID" value="TPP55049.1"/>
    <property type="molecule type" value="Genomic_DNA"/>
</dbReference>
<protein>
    <submittedName>
        <fullName evidence="2">Uncharacterized protein</fullName>
    </submittedName>
</protein>
<feature type="compositionally biased region" description="Polar residues" evidence="1">
    <location>
        <begin position="53"/>
        <end position="77"/>
    </location>
</feature>
<gene>
    <name evidence="2" type="ORF">CGC20_37470</name>
</gene>
<sequence>MPSVNIAVPFSTTVAVFTSGPGRSPWSIFLLPCLLDESSPQMSSGDVQLEYNTSNIGSSNRTSGVAVSVTTPPSGLTLSPAFPTENAEELDMGRGAGMPSASPLRTVTRHFVAAPLRAPSAGGANKRENPAAAVRTRLEEDR</sequence>
<proteinExistence type="predicted"/>
<evidence type="ECO:0000313" key="2">
    <source>
        <dbReference type="EMBL" id="TPP55049.1"/>
    </source>
</evidence>
<comment type="caution">
    <text evidence="2">The sequence shown here is derived from an EMBL/GenBank/DDBJ whole genome shotgun (WGS) entry which is preliminary data.</text>
</comment>
<dbReference type="AlphaFoldDB" id="A0A504Y4P1"/>
<accession>A0A504Y4P1</accession>
<feature type="region of interest" description="Disordered" evidence="1">
    <location>
        <begin position="115"/>
        <end position="142"/>
    </location>
</feature>
<reference evidence="3" key="1">
    <citation type="submission" date="2019-02" db="EMBL/GenBank/DDBJ databases">
        <title>FDA dAtabase for Regulatory Grade micrObial Sequences (FDA-ARGOS): Supporting development and validation of Infectious Disease Dx tests.</title>
        <authorList>
            <person name="Duncan R."/>
            <person name="Fisher C."/>
            <person name="Tallon L."/>
            <person name="Sadzewicz L."/>
            <person name="Sengamalay N."/>
            <person name="Ott S."/>
            <person name="Godinez A."/>
            <person name="Nagaraj S."/>
            <person name="Vavikolanu K."/>
            <person name="Vyas G."/>
            <person name="Nadendla S."/>
            <person name="Aluvathingal J."/>
            <person name="Sichtig H."/>
        </authorList>
    </citation>
    <scope>NUCLEOTIDE SEQUENCE [LARGE SCALE GENOMIC DNA]</scope>
    <source>
        <strain evidence="3">FDAARGOS_360</strain>
    </source>
</reference>
<evidence type="ECO:0000256" key="1">
    <source>
        <dbReference type="SAM" id="MobiDB-lite"/>
    </source>
</evidence>
<evidence type="ECO:0000313" key="3">
    <source>
        <dbReference type="Proteomes" id="UP000318821"/>
    </source>
</evidence>
<feature type="region of interest" description="Disordered" evidence="1">
    <location>
        <begin position="53"/>
        <end position="82"/>
    </location>
</feature>
<organism evidence="2 3">
    <name type="scientific">Leishmania donovani</name>
    <dbReference type="NCBI Taxonomy" id="5661"/>
    <lineage>
        <taxon>Eukaryota</taxon>
        <taxon>Discoba</taxon>
        <taxon>Euglenozoa</taxon>
        <taxon>Kinetoplastea</taxon>
        <taxon>Metakinetoplastina</taxon>
        <taxon>Trypanosomatida</taxon>
        <taxon>Trypanosomatidae</taxon>
        <taxon>Leishmaniinae</taxon>
        <taxon>Leishmania</taxon>
    </lineage>
</organism>
<name>A0A504Y4P1_LEIDO</name>